<evidence type="ECO:0000313" key="2">
    <source>
        <dbReference type="WBParaSite" id="PTRK_0001704600.1"/>
    </source>
</evidence>
<name>A0A0N5A5Q7_PARTI</name>
<evidence type="ECO:0000313" key="1">
    <source>
        <dbReference type="Proteomes" id="UP000038045"/>
    </source>
</evidence>
<dbReference type="WBParaSite" id="PTRK_0001704600.1">
    <property type="protein sequence ID" value="PTRK_0001704600.1"/>
    <property type="gene ID" value="PTRK_0001704600"/>
</dbReference>
<accession>A0A0N5A5Q7</accession>
<keyword evidence="1" id="KW-1185">Reference proteome</keyword>
<sequence>MSDDNVQKQIDESNSLTEICTIVRKNGFNGNYQVHKKYNKIETDTRNLSKSDKEVLAKKYSSFIEFLFDVLPNCTRINIKNINKFEDFDSFLIFIIKNIKSDKVKTIGLYDIFQILYYAKDFNLLENDIFGNMSNLDKVVLYLDKWHNLKTLETFENEFETFLTFLSSHKYLNYEFEIRNNQLCYETTCRIIKYGRSNDLKIRIKHLSFFSDMYFEEDAKENDTIQLLMHNVSYACVNIEEMEDFKKLKIILNNFDSLVILKVELEYNFLINNLKNIDNDEELIEKLKNALNYTCPLRKLNILELNTWQEYECENEKYNLLMEKIFEIILSIFPNTITELSLFVNNFTSSISNYIALKFPYLKTIELYPSKEMDVEAFSKMKSLKNVIYFFNVRKVDIPEWIEIVKISWLNSEIVAYKNEDFFEEMNSTFNFSLKQIEENGINEIIFGRNVLNWKDYMKLERNY</sequence>
<proteinExistence type="predicted"/>
<dbReference type="Proteomes" id="UP000038045">
    <property type="component" value="Unplaced"/>
</dbReference>
<protein>
    <submittedName>
        <fullName evidence="2">F-box domain-containing protein</fullName>
    </submittedName>
</protein>
<dbReference type="AlphaFoldDB" id="A0A0N5A5Q7"/>
<organism evidence="1 2">
    <name type="scientific">Parastrongyloides trichosuri</name>
    <name type="common">Possum-specific nematode worm</name>
    <dbReference type="NCBI Taxonomy" id="131310"/>
    <lineage>
        <taxon>Eukaryota</taxon>
        <taxon>Metazoa</taxon>
        <taxon>Ecdysozoa</taxon>
        <taxon>Nematoda</taxon>
        <taxon>Chromadorea</taxon>
        <taxon>Rhabditida</taxon>
        <taxon>Tylenchina</taxon>
        <taxon>Panagrolaimomorpha</taxon>
        <taxon>Strongyloidoidea</taxon>
        <taxon>Strongyloididae</taxon>
        <taxon>Parastrongyloides</taxon>
    </lineage>
</organism>
<reference evidence="2" key="1">
    <citation type="submission" date="2017-02" db="UniProtKB">
        <authorList>
            <consortium name="WormBaseParasite"/>
        </authorList>
    </citation>
    <scope>IDENTIFICATION</scope>
</reference>